<dbReference type="InterPro" id="IPR000551">
    <property type="entry name" value="MerR-type_HTH_dom"/>
</dbReference>
<feature type="coiled-coil region" evidence="2">
    <location>
        <begin position="80"/>
        <end position="117"/>
    </location>
</feature>
<name>A0A225MQY3_9BURK</name>
<dbReference type="AlphaFoldDB" id="A0A225MQY3"/>
<keyword evidence="1" id="KW-0238">DNA-binding</keyword>
<evidence type="ECO:0000259" key="3">
    <source>
        <dbReference type="PROSITE" id="PS50937"/>
    </source>
</evidence>
<dbReference type="GO" id="GO:0003677">
    <property type="term" value="F:DNA binding"/>
    <property type="evidence" value="ECO:0007669"/>
    <property type="project" value="UniProtKB-KW"/>
</dbReference>
<accession>A0A225MQY3</accession>
<evidence type="ECO:0000256" key="1">
    <source>
        <dbReference type="ARBA" id="ARBA00023125"/>
    </source>
</evidence>
<dbReference type="InterPro" id="IPR047057">
    <property type="entry name" value="MerR_fam"/>
</dbReference>
<reference evidence="5" key="1">
    <citation type="submission" date="2017-06" db="EMBL/GenBank/DDBJ databases">
        <title>Herbaspirillum phytohormonus sp. nov., isolated from the root nodule of Robinia pseudoacacia in lead-zinc mine.</title>
        <authorList>
            <person name="Fan M."/>
            <person name="Lin Y."/>
        </authorList>
    </citation>
    <scope>NUCLEOTIDE SEQUENCE [LARGE SCALE GENOMIC DNA]</scope>
    <source>
        <strain evidence="5">SC-089</strain>
    </source>
</reference>
<keyword evidence="2" id="KW-0175">Coiled coil</keyword>
<gene>
    <name evidence="4" type="ORF">CEY11_05535</name>
</gene>
<evidence type="ECO:0000313" key="4">
    <source>
        <dbReference type="EMBL" id="OWT63777.1"/>
    </source>
</evidence>
<feature type="domain" description="HTH merR-type" evidence="3">
    <location>
        <begin position="5"/>
        <end position="72"/>
    </location>
</feature>
<dbReference type="InterPro" id="IPR009061">
    <property type="entry name" value="DNA-bd_dom_put_sf"/>
</dbReference>
<dbReference type="SUPFAM" id="SSF46955">
    <property type="entry name" value="Putative DNA-binding domain"/>
    <property type="match status" value="1"/>
</dbReference>
<dbReference type="Pfam" id="PF13411">
    <property type="entry name" value="MerR_1"/>
    <property type="match status" value="1"/>
</dbReference>
<comment type="caution">
    <text evidence="4">The sequence shown here is derived from an EMBL/GenBank/DDBJ whole genome shotgun (WGS) entry which is preliminary data.</text>
</comment>
<dbReference type="Gene3D" id="1.10.1660.10">
    <property type="match status" value="1"/>
</dbReference>
<dbReference type="SMART" id="SM00422">
    <property type="entry name" value="HTH_MERR"/>
    <property type="match status" value="1"/>
</dbReference>
<dbReference type="OrthoDB" id="9803659at2"/>
<dbReference type="PANTHER" id="PTHR30204:SF58">
    <property type="entry name" value="HTH-TYPE TRANSCRIPTIONAL REGULATOR YFMP"/>
    <property type="match status" value="1"/>
</dbReference>
<dbReference type="PANTHER" id="PTHR30204">
    <property type="entry name" value="REDOX-CYCLING DRUG-SENSING TRANSCRIPTIONAL ACTIVATOR SOXR"/>
    <property type="match status" value="1"/>
</dbReference>
<evidence type="ECO:0000256" key="2">
    <source>
        <dbReference type="SAM" id="Coils"/>
    </source>
</evidence>
<dbReference type="RefSeq" id="WP_088602356.1">
    <property type="nucleotide sequence ID" value="NZ_NJIH01000003.1"/>
</dbReference>
<protein>
    <submittedName>
        <fullName evidence="4">MerR family transcriptional regulator</fullName>
    </submittedName>
</protein>
<dbReference type="EMBL" id="NJIH01000003">
    <property type="protein sequence ID" value="OWT63777.1"/>
    <property type="molecule type" value="Genomic_DNA"/>
</dbReference>
<sequence>MSQATWTISELAREFAITPRTIRFYEDQGIVSPTRSGRNRVYHPRDRTRLKLALRGKRLGLQLAEIRNLIDMYESPRDTTAQLRVYLEMLEAQRKSLEQQRRDLDLTLAEIREQQQNCHALLAEREPRQT</sequence>
<dbReference type="GO" id="GO:0003700">
    <property type="term" value="F:DNA-binding transcription factor activity"/>
    <property type="evidence" value="ECO:0007669"/>
    <property type="project" value="InterPro"/>
</dbReference>
<dbReference type="PROSITE" id="PS50937">
    <property type="entry name" value="HTH_MERR_2"/>
    <property type="match status" value="1"/>
</dbReference>
<dbReference type="Proteomes" id="UP000214603">
    <property type="component" value="Unassembled WGS sequence"/>
</dbReference>
<keyword evidence="5" id="KW-1185">Reference proteome</keyword>
<proteinExistence type="predicted"/>
<dbReference type="CDD" id="cd04776">
    <property type="entry name" value="HTH_GnyR"/>
    <property type="match status" value="1"/>
</dbReference>
<organism evidence="4 5">
    <name type="scientific">Candidimonas nitroreducens</name>
    <dbReference type="NCBI Taxonomy" id="683354"/>
    <lineage>
        <taxon>Bacteria</taxon>
        <taxon>Pseudomonadati</taxon>
        <taxon>Pseudomonadota</taxon>
        <taxon>Betaproteobacteria</taxon>
        <taxon>Burkholderiales</taxon>
        <taxon>Alcaligenaceae</taxon>
        <taxon>Candidimonas</taxon>
    </lineage>
</organism>
<evidence type="ECO:0000313" key="5">
    <source>
        <dbReference type="Proteomes" id="UP000214603"/>
    </source>
</evidence>